<dbReference type="AlphaFoldDB" id="A0A165BB62"/>
<comment type="similarity">
    <text evidence="2">Belongs to the tyrosinase family.</text>
</comment>
<dbReference type="PRINTS" id="PR00092">
    <property type="entry name" value="TYROSINASE"/>
</dbReference>
<proteinExistence type="inferred from homology"/>
<dbReference type="PANTHER" id="PTHR11474:SF76">
    <property type="entry name" value="SHKT DOMAIN-CONTAINING PROTEIN"/>
    <property type="match status" value="1"/>
</dbReference>
<dbReference type="PANTHER" id="PTHR11474">
    <property type="entry name" value="TYROSINASE FAMILY MEMBER"/>
    <property type="match status" value="1"/>
</dbReference>
<evidence type="ECO:0000256" key="3">
    <source>
        <dbReference type="ARBA" id="ARBA00011906"/>
    </source>
</evidence>
<dbReference type="EMBL" id="KV427680">
    <property type="protein sequence ID" value="KZT00656.1"/>
    <property type="molecule type" value="Genomic_DNA"/>
</dbReference>
<dbReference type="GO" id="GO:0042438">
    <property type="term" value="P:melanin biosynthetic process"/>
    <property type="evidence" value="ECO:0007669"/>
    <property type="project" value="UniProtKB-KW"/>
</dbReference>
<dbReference type="RefSeq" id="XP_040758396.1">
    <property type="nucleotide sequence ID" value="XM_040910162.1"/>
</dbReference>
<evidence type="ECO:0000313" key="13">
    <source>
        <dbReference type="Proteomes" id="UP000076871"/>
    </source>
</evidence>
<dbReference type="GO" id="GO:0004503">
    <property type="term" value="F:tyrosinase activity"/>
    <property type="evidence" value="ECO:0007669"/>
    <property type="project" value="UniProtKB-EC"/>
</dbReference>
<dbReference type="GO" id="GO:0046872">
    <property type="term" value="F:metal ion binding"/>
    <property type="evidence" value="ECO:0007669"/>
    <property type="project" value="UniProtKB-KW"/>
</dbReference>
<feature type="domain" description="Tyrosinase copper-binding" evidence="11">
    <location>
        <begin position="93"/>
        <end position="110"/>
    </location>
</feature>
<dbReference type="SUPFAM" id="SSF48056">
    <property type="entry name" value="Di-copper centre-containing domain"/>
    <property type="match status" value="1"/>
</dbReference>
<name>A0A165BB62_9APHY</name>
<sequence length="587" mass="65009">MSSPTYRPIITGATSDVPPELLPTRLEFHDFVKDKRQFSLYIQALQSMMKEPYADDFSHVSIGGIHGLPYARWGDSGNADAPGGETFGGYCTHGSVLFPTWHRPYVALFEQSLFAHANKIAGQYTSDKVAWQTAASTLRAPFWDWARKPEADAAVPVEITSPKVTIVTPKGEETVDNPVYSFTFLAKYPEDTFYAPYEQWNHTLRYPTTSDADAQNDDAKFISTYAGQASQVRTQTFNMLTRLHSWEYFSNHTVTPLPVANSLESIHDNMHVVIGGPNGHMSDVGVAGFDASFMLHHANVDRLLSLWQALNPSQWVNKGDQPGGTYTIADDGTVDATSDLTPFWKTHTTYWESNDLRDWKILHYSYPEFAGLKGDDPDAVRKAILQRVMDLYGTSLVTKPTPTPAASNPAPTPAPVTLANTQATTPAQTHDWTVHLKFKKYELGASYMIQVYLGDTFVGSVSAFANRSAERCANCLNNLDLEIEGFVHLNEALLEKYPDLESLSPEQIKDVLVRDLRLRIEGVKPDGSVADFSDLPSLKAAPFSQTITVDPTSPLPQLGDAVYHHDVMAGKPGHTPPERWVHVGSSQ</sequence>
<keyword evidence="4" id="KW-0479">Metal-binding</keyword>
<comment type="catalytic activity">
    <reaction evidence="9">
        <text>2 L-dopa + O2 = 2 L-dopaquinone + 2 H2O</text>
        <dbReference type="Rhea" id="RHEA:34287"/>
        <dbReference type="ChEBI" id="CHEBI:15377"/>
        <dbReference type="ChEBI" id="CHEBI:15379"/>
        <dbReference type="ChEBI" id="CHEBI:57504"/>
        <dbReference type="ChEBI" id="CHEBI:57924"/>
        <dbReference type="EC" id="1.14.18.1"/>
    </reaction>
</comment>
<dbReference type="STRING" id="1314785.A0A165BB62"/>
<dbReference type="InterPro" id="IPR002227">
    <property type="entry name" value="Tyrosinase_Cu-bd"/>
</dbReference>
<dbReference type="InterPro" id="IPR050316">
    <property type="entry name" value="Tyrosinase/Hemocyanin"/>
</dbReference>
<dbReference type="OrthoDB" id="6132182at2759"/>
<evidence type="ECO:0000256" key="9">
    <source>
        <dbReference type="ARBA" id="ARBA00048233"/>
    </source>
</evidence>
<dbReference type="Pfam" id="PF00264">
    <property type="entry name" value="Tyrosinase"/>
    <property type="match status" value="1"/>
</dbReference>
<evidence type="ECO:0000256" key="7">
    <source>
        <dbReference type="ARBA" id="ARBA00023033"/>
    </source>
</evidence>
<evidence type="ECO:0000313" key="12">
    <source>
        <dbReference type="EMBL" id="KZT00656.1"/>
    </source>
</evidence>
<accession>A0A165BB62</accession>
<dbReference type="Gene3D" id="2.60.310.20">
    <property type="match status" value="1"/>
</dbReference>
<dbReference type="InterPro" id="IPR008922">
    <property type="entry name" value="Di-copper_centre_dom_sf"/>
</dbReference>
<comment type="cofactor">
    <cofactor evidence="1">
        <name>Cu(2+)</name>
        <dbReference type="ChEBI" id="CHEBI:29036"/>
    </cofactor>
</comment>
<keyword evidence="5" id="KW-0560">Oxidoreductase</keyword>
<dbReference type="InterPro" id="IPR041640">
    <property type="entry name" value="Tyrosinase_C"/>
</dbReference>
<evidence type="ECO:0000256" key="1">
    <source>
        <dbReference type="ARBA" id="ARBA00001973"/>
    </source>
</evidence>
<dbReference type="Proteomes" id="UP000076871">
    <property type="component" value="Unassembled WGS sequence"/>
</dbReference>
<dbReference type="EC" id="1.14.18.1" evidence="3"/>
<evidence type="ECO:0000256" key="2">
    <source>
        <dbReference type="ARBA" id="ARBA00009928"/>
    </source>
</evidence>
<evidence type="ECO:0000259" key="11">
    <source>
        <dbReference type="PROSITE" id="PS00497"/>
    </source>
</evidence>
<evidence type="ECO:0000256" key="4">
    <source>
        <dbReference type="ARBA" id="ARBA00022723"/>
    </source>
</evidence>
<evidence type="ECO:0000256" key="10">
    <source>
        <dbReference type="ARBA" id="ARBA00048881"/>
    </source>
</evidence>
<dbReference type="Gene3D" id="1.10.1280.10">
    <property type="entry name" value="Di-copper center containing domain from catechol oxidase"/>
    <property type="match status" value="1"/>
</dbReference>
<comment type="catalytic activity">
    <reaction evidence="10">
        <text>L-tyrosine + O2 = L-dopaquinone + H2O</text>
        <dbReference type="Rhea" id="RHEA:18117"/>
        <dbReference type="ChEBI" id="CHEBI:15377"/>
        <dbReference type="ChEBI" id="CHEBI:15379"/>
        <dbReference type="ChEBI" id="CHEBI:57924"/>
        <dbReference type="ChEBI" id="CHEBI:58315"/>
        <dbReference type="EC" id="1.14.18.1"/>
    </reaction>
</comment>
<dbReference type="Pfam" id="PF18132">
    <property type="entry name" value="Tyrosinase_C"/>
    <property type="match status" value="1"/>
</dbReference>
<keyword evidence="8" id="KW-0470">Melanin biosynthesis</keyword>
<organism evidence="12 13">
    <name type="scientific">Laetiporus sulphureus 93-53</name>
    <dbReference type="NCBI Taxonomy" id="1314785"/>
    <lineage>
        <taxon>Eukaryota</taxon>
        <taxon>Fungi</taxon>
        <taxon>Dikarya</taxon>
        <taxon>Basidiomycota</taxon>
        <taxon>Agaricomycotina</taxon>
        <taxon>Agaricomycetes</taxon>
        <taxon>Polyporales</taxon>
        <taxon>Laetiporus</taxon>
    </lineage>
</organism>
<gene>
    <name evidence="12" type="ORF">LAESUDRAFT_732071</name>
</gene>
<keyword evidence="13" id="KW-1185">Reference proteome</keyword>
<keyword evidence="7" id="KW-0503">Monooxygenase</keyword>
<evidence type="ECO:0000256" key="5">
    <source>
        <dbReference type="ARBA" id="ARBA00023002"/>
    </source>
</evidence>
<keyword evidence="6" id="KW-0186">Copper</keyword>
<protein>
    <recommendedName>
        <fullName evidence="3">tyrosinase</fullName>
        <ecNumber evidence="3">1.14.18.1</ecNumber>
    </recommendedName>
</protein>
<dbReference type="InParanoid" id="A0A165BB62"/>
<evidence type="ECO:0000256" key="6">
    <source>
        <dbReference type="ARBA" id="ARBA00023008"/>
    </source>
</evidence>
<reference evidence="12 13" key="1">
    <citation type="journal article" date="2016" name="Mol. Biol. Evol.">
        <title>Comparative Genomics of Early-Diverging Mushroom-Forming Fungi Provides Insights into the Origins of Lignocellulose Decay Capabilities.</title>
        <authorList>
            <person name="Nagy L.G."/>
            <person name="Riley R."/>
            <person name="Tritt A."/>
            <person name="Adam C."/>
            <person name="Daum C."/>
            <person name="Floudas D."/>
            <person name="Sun H."/>
            <person name="Yadav J.S."/>
            <person name="Pangilinan J."/>
            <person name="Larsson K.H."/>
            <person name="Matsuura K."/>
            <person name="Barry K."/>
            <person name="Labutti K."/>
            <person name="Kuo R."/>
            <person name="Ohm R.A."/>
            <person name="Bhattacharya S.S."/>
            <person name="Shirouzu T."/>
            <person name="Yoshinaga Y."/>
            <person name="Martin F.M."/>
            <person name="Grigoriev I.V."/>
            <person name="Hibbett D.S."/>
        </authorList>
    </citation>
    <scope>NUCLEOTIDE SEQUENCE [LARGE SCALE GENOMIC DNA]</scope>
    <source>
        <strain evidence="12 13">93-53</strain>
    </source>
</reference>
<dbReference type="GeneID" id="63827191"/>
<evidence type="ECO:0000256" key="8">
    <source>
        <dbReference type="ARBA" id="ARBA00023101"/>
    </source>
</evidence>
<dbReference type="PROSITE" id="PS00497">
    <property type="entry name" value="TYROSINASE_1"/>
    <property type="match status" value="1"/>
</dbReference>